<dbReference type="Proteomes" id="UP001454036">
    <property type="component" value="Unassembled WGS sequence"/>
</dbReference>
<dbReference type="EMBL" id="BAABME010005737">
    <property type="protein sequence ID" value="GAA0166479.1"/>
    <property type="molecule type" value="Genomic_DNA"/>
</dbReference>
<gene>
    <name evidence="1" type="ORF">LIER_21625</name>
</gene>
<sequence>MRGQFNGLQALIANECPYAYYVHCLAHRLQLTASSEVLHIKIFFEKLKYIIDSYTSLPKRNDELHNFQTEETTQMTQICELETGSGLNHIGNLQRAGDTRWGSHLKSVTSLIIMFNATHRVLDHIIEEGNIPTQRGQAFLALESLNSFEFVLILHFVKQIMEITDALS</sequence>
<accession>A0AAV3QRX6</accession>
<dbReference type="PANTHER" id="PTHR11697">
    <property type="entry name" value="GENERAL TRANSCRIPTION FACTOR 2-RELATED ZINC FINGER PROTEIN"/>
    <property type="match status" value="1"/>
</dbReference>
<dbReference type="PANTHER" id="PTHR11697:SF230">
    <property type="entry name" value="ZINC FINGER, MYM DOMAIN CONTAINING 1"/>
    <property type="match status" value="1"/>
</dbReference>
<reference evidence="1 2" key="1">
    <citation type="submission" date="2024-01" db="EMBL/GenBank/DDBJ databases">
        <title>The complete chloroplast genome sequence of Lithospermum erythrorhizon: insights into the phylogenetic relationship among Boraginaceae species and the maternal lineages of purple gromwells.</title>
        <authorList>
            <person name="Okada T."/>
            <person name="Watanabe K."/>
        </authorList>
    </citation>
    <scope>NUCLEOTIDE SEQUENCE [LARGE SCALE GENOMIC DNA]</scope>
</reference>
<dbReference type="InterPro" id="IPR055298">
    <property type="entry name" value="AtLOH3-like"/>
</dbReference>
<evidence type="ECO:0008006" key="3">
    <source>
        <dbReference type="Google" id="ProtNLM"/>
    </source>
</evidence>
<organism evidence="1 2">
    <name type="scientific">Lithospermum erythrorhizon</name>
    <name type="common">Purple gromwell</name>
    <name type="synonym">Lithospermum officinale var. erythrorhizon</name>
    <dbReference type="NCBI Taxonomy" id="34254"/>
    <lineage>
        <taxon>Eukaryota</taxon>
        <taxon>Viridiplantae</taxon>
        <taxon>Streptophyta</taxon>
        <taxon>Embryophyta</taxon>
        <taxon>Tracheophyta</taxon>
        <taxon>Spermatophyta</taxon>
        <taxon>Magnoliopsida</taxon>
        <taxon>eudicotyledons</taxon>
        <taxon>Gunneridae</taxon>
        <taxon>Pentapetalae</taxon>
        <taxon>asterids</taxon>
        <taxon>lamiids</taxon>
        <taxon>Boraginales</taxon>
        <taxon>Boraginaceae</taxon>
        <taxon>Boraginoideae</taxon>
        <taxon>Lithospermeae</taxon>
        <taxon>Lithospermum</taxon>
    </lineage>
</organism>
<proteinExistence type="predicted"/>
<evidence type="ECO:0000313" key="1">
    <source>
        <dbReference type="EMBL" id="GAA0166479.1"/>
    </source>
</evidence>
<keyword evidence="2" id="KW-1185">Reference proteome</keyword>
<name>A0AAV3QRX6_LITER</name>
<protein>
    <recommendedName>
        <fullName evidence="3">Zinc finger MYM-type protein 1-like</fullName>
    </recommendedName>
</protein>
<evidence type="ECO:0000313" key="2">
    <source>
        <dbReference type="Proteomes" id="UP001454036"/>
    </source>
</evidence>
<dbReference type="AlphaFoldDB" id="A0AAV3QRX6"/>
<comment type="caution">
    <text evidence="1">The sequence shown here is derived from an EMBL/GenBank/DDBJ whole genome shotgun (WGS) entry which is preliminary data.</text>
</comment>